<feature type="transmembrane region" description="Helical" evidence="1">
    <location>
        <begin position="50"/>
        <end position="73"/>
    </location>
</feature>
<evidence type="ECO:0000256" key="1">
    <source>
        <dbReference type="SAM" id="Phobius"/>
    </source>
</evidence>
<dbReference type="Pfam" id="PF08592">
    <property type="entry name" value="Anthrone_oxy"/>
    <property type="match status" value="1"/>
</dbReference>
<comment type="caution">
    <text evidence="2">The sequence shown here is derived from an EMBL/GenBank/DDBJ whole genome shotgun (WGS) entry which is preliminary data.</text>
</comment>
<accession>A0A150SUX6</accession>
<reference evidence="2 3" key="1">
    <citation type="submission" date="2014-02" db="EMBL/GenBank/DDBJ databases">
        <title>The small core and large imbalanced accessory genome model reveals a collaborative survival strategy of Sorangium cellulosum strains in nature.</title>
        <authorList>
            <person name="Han K."/>
            <person name="Peng R."/>
            <person name="Blom J."/>
            <person name="Li Y.-Z."/>
        </authorList>
    </citation>
    <scope>NUCLEOTIDE SEQUENCE [LARGE SCALE GENOMIC DNA]</scope>
    <source>
        <strain evidence="2 3">So0011-07</strain>
    </source>
</reference>
<evidence type="ECO:0000313" key="2">
    <source>
        <dbReference type="EMBL" id="KYF95967.1"/>
    </source>
</evidence>
<organism evidence="2 3">
    <name type="scientific">Sorangium cellulosum</name>
    <name type="common">Polyangium cellulosum</name>
    <dbReference type="NCBI Taxonomy" id="56"/>
    <lineage>
        <taxon>Bacteria</taxon>
        <taxon>Pseudomonadati</taxon>
        <taxon>Myxococcota</taxon>
        <taxon>Polyangia</taxon>
        <taxon>Polyangiales</taxon>
        <taxon>Polyangiaceae</taxon>
        <taxon>Sorangium</taxon>
    </lineage>
</organism>
<keyword evidence="1" id="KW-0472">Membrane</keyword>
<protein>
    <recommendedName>
        <fullName evidence="4">DUF1772 domain-containing protein</fullName>
    </recommendedName>
</protein>
<feature type="transmembrane region" description="Helical" evidence="1">
    <location>
        <begin position="80"/>
        <end position="98"/>
    </location>
</feature>
<dbReference type="EMBL" id="JEMB01000585">
    <property type="protein sequence ID" value="KYF95967.1"/>
    <property type="molecule type" value="Genomic_DNA"/>
</dbReference>
<dbReference type="Proteomes" id="UP000075635">
    <property type="component" value="Unassembled WGS sequence"/>
</dbReference>
<evidence type="ECO:0000313" key="3">
    <source>
        <dbReference type="Proteomes" id="UP000075635"/>
    </source>
</evidence>
<proteinExistence type="predicted"/>
<sequence>MTLGSTLGCGLIAGVFFAFSSFVVPALVKLPPAQGVAAMQSINVVVLNRSFLGVFVGTAGACLVLAVASLFSWSEAGSRLRVAGSALYVIGTFLVTMARNVPLNDALASVSPEAAAAAETWARYVPAWTAWNTVRALAALASAALFTLALVQSARAD</sequence>
<feature type="transmembrane region" description="Helical" evidence="1">
    <location>
        <begin position="133"/>
        <end position="151"/>
    </location>
</feature>
<evidence type="ECO:0008006" key="4">
    <source>
        <dbReference type="Google" id="ProtNLM"/>
    </source>
</evidence>
<gene>
    <name evidence="2" type="ORF">BE17_50150</name>
</gene>
<dbReference type="InterPro" id="IPR013901">
    <property type="entry name" value="Anthrone_oxy"/>
</dbReference>
<keyword evidence="1" id="KW-1133">Transmembrane helix</keyword>
<keyword evidence="1" id="KW-0812">Transmembrane</keyword>
<name>A0A150SUX6_SORCE</name>
<dbReference type="AlphaFoldDB" id="A0A150SUX6"/>